<comment type="caution">
    <text evidence="2">The sequence shown here is derived from an EMBL/GenBank/DDBJ whole genome shotgun (WGS) entry which is preliminary data.</text>
</comment>
<evidence type="ECO:0000313" key="2">
    <source>
        <dbReference type="EMBL" id="NKY31214.1"/>
    </source>
</evidence>
<keyword evidence="1" id="KW-1133">Transmembrane helix</keyword>
<feature type="transmembrane region" description="Helical" evidence="1">
    <location>
        <begin position="158"/>
        <end position="181"/>
    </location>
</feature>
<reference evidence="2 3" key="1">
    <citation type="submission" date="2020-04" db="EMBL/GenBank/DDBJ databases">
        <title>MicrobeNet Type strains.</title>
        <authorList>
            <person name="Nicholson A.C."/>
        </authorList>
    </citation>
    <scope>NUCLEOTIDE SEQUENCE [LARGE SCALE GENOMIC DNA]</scope>
    <source>
        <strain evidence="2 3">DSM 44956</strain>
    </source>
</reference>
<sequence>MTSWWITTLPPIPGAVRAVFYGGLLVLCLIDHPSPLDAPKLVARTAPEFYTPVAVLRILGLEHVRPPVLTIVRWATIVCWVAAAAGFGQPVAGLLTFVGFAFLHAVNAGALGANHSTHAALFALLSLSFCVSHDTLSLDTYLADRFGWSLLLGQDSVLASGFAALLLMVFVAYIMFAGGVAKLRYGGRAWLSGRSLRFYITQSLAFARAPRIAGAVAGSAALCRILAWLTVAIELAAPLILLLPGQRNIFVLAWICLHIGILLVMMPAYWVQMWCYMLLMSWAALPGVLLHSDSYVAAPGLGAHVLAAVGTAICVVLLIALLRQSEQWPFTSVPMYSNGLVPEQFDLPRPEQLTERARLAARGELCSWHRPWVPAESLDDIEIVPADSGPAISLFDAVSAHDTPFVRWSQFAKVVREVAIDDLSAKPPDRPDDDAPGYPGNRFLTGVLPFVRQSLPDWQRYSHLQLACLTTTGWFPIATADLADARRSTTTSDAKGRETP</sequence>
<protein>
    <recommendedName>
        <fullName evidence="4">HTTM domain-containing protein</fullName>
    </recommendedName>
</protein>
<dbReference type="EMBL" id="JAAXOS010000027">
    <property type="protein sequence ID" value="NKY31214.1"/>
    <property type="molecule type" value="Genomic_DNA"/>
</dbReference>
<dbReference type="AlphaFoldDB" id="A0A7X6LB19"/>
<keyword evidence="1" id="KW-0472">Membrane</keyword>
<accession>A0A7X6LB19</accession>
<proteinExistence type="predicted"/>
<keyword evidence="3" id="KW-1185">Reference proteome</keyword>
<evidence type="ECO:0000313" key="3">
    <source>
        <dbReference type="Proteomes" id="UP000540698"/>
    </source>
</evidence>
<name>A0A7X6LB19_9NOCA</name>
<feature type="transmembrane region" description="Helical" evidence="1">
    <location>
        <begin position="91"/>
        <end position="112"/>
    </location>
</feature>
<feature type="transmembrane region" description="Helical" evidence="1">
    <location>
        <begin position="221"/>
        <end position="243"/>
    </location>
</feature>
<evidence type="ECO:0008006" key="4">
    <source>
        <dbReference type="Google" id="ProtNLM"/>
    </source>
</evidence>
<feature type="transmembrane region" description="Helical" evidence="1">
    <location>
        <begin position="303"/>
        <end position="322"/>
    </location>
</feature>
<dbReference type="RefSeq" id="WP_157114261.1">
    <property type="nucleotide sequence ID" value="NZ_JAAXOS010000027.1"/>
</dbReference>
<feature type="transmembrane region" description="Helical" evidence="1">
    <location>
        <begin position="273"/>
        <end position="291"/>
    </location>
</feature>
<gene>
    <name evidence="2" type="ORF">HGB38_34185</name>
</gene>
<keyword evidence="1" id="KW-0812">Transmembrane</keyword>
<dbReference type="Proteomes" id="UP000540698">
    <property type="component" value="Unassembled WGS sequence"/>
</dbReference>
<feature type="transmembrane region" description="Helical" evidence="1">
    <location>
        <begin position="249"/>
        <end position="266"/>
    </location>
</feature>
<organism evidence="2 3">
    <name type="scientific">Nocardia gamkensis</name>
    <dbReference type="NCBI Taxonomy" id="352869"/>
    <lineage>
        <taxon>Bacteria</taxon>
        <taxon>Bacillati</taxon>
        <taxon>Actinomycetota</taxon>
        <taxon>Actinomycetes</taxon>
        <taxon>Mycobacteriales</taxon>
        <taxon>Nocardiaceae</taxon>
        <taxon>Nocardia</taxon>
    </lineage>
</organism>
<evidence type="ECO:0000256" key="1">
    <source>
        <dbReference type="SAM" id="Phobius"/>
    </source>
</evidence>